<feature type="compositionally biased region" description="Low complexity" evidence="1">
    <location>
        <begin position="293"/>
        <end position="304"/>
    </location>
</feature>
<feature type="region of interest" description="Disordered" evidence="1">
    <location>
        <begin position="1"/>
        <end position="58"/>
    </location>
</feature>
<evidence type="ECO:0000313" key="3">
    <source>
        <dbReference type="Proteomes" id="UP000716446"/>
    </source>
</evidence>
<feature type="compositionally biased region" description="Basic and acidic residues" evidence="1">
    <location>
        <begin position="205"/>
        <end position="214"/>
    </location>
</feature>
<protein>
    <submittedName>
        <fullName evidence="2">Uncharacterized protein</fullName>
    </submittedName>
</protein>
<accession>A0A9N8JBH1</accession>
<comment type="caution">
    <text evidence="2">The sequence shown here is derived from an EMBL/GenBank/DDBJ whole genome shotgun (WGS) entry which is preliminary data.</text>
</comment>
<gene>
    <name evidence="2" type="ORF">AWRI4619_LOCUS990</name>
</gene>
<reference evidence="2" key="1">
    <citation type="submission" date="2020-06" db="EMBL/GenBank/DDBJ databases">
        <authorList>
            <person name="Onetto C."/>
        </authorList>
    </citation>
    <scope>NUCLEOTIDE SEQUENCE</scope>
</reference>
<name>A0A9N8JBH1_9PEZI</name>
<evidence type="ECO:0000256" key="1">
    <source>
        <dbReference type="SAM" id="MobiDB-lite"/>
    </source>
</evidence>
<feature type="compositionally biased region" description="Basic and acidic residues" evidence="1">
    <location>
        <begin position="386"/>
        <end position="404"/>
    </location>
</feature>
<feature type="region of interest" description="Disordered" evidence="1">
    <location>
        <begin position="97"/>
        <end position="228"/>
    </location>
</feature>
<feature type="compositionally biased region" description="Basic and acidic residues" evidence="1">
    <location>
        <begin position="35"/>
        <end position="45"/>
    </location>
</feature>
<sequence>MDKEKRTSMSPVERQLKSPIEISITHPLEPSTVDYEPRGRSREQSRTGFSRRPNDYESKVIDAYEDRTLDASSNESLMDEAKRLANEYHALFKEEAKVSGFRKHSASSNSIKEKMKLVPQPLFFNPRQISRQRELEYQKSRNKAHSPAASKSPSSRAAPREQRNSPKGKERALKFPYKLSLTPESTGARRRRSTSGSIPISPPLPRHEAPKTKELPPPAVQRKQSIDDSDSFSAFYQRINAGAEQLAREYGKAGSKVTFDMDTLPTILSRPSDETAHSSQASLYGKRKQSYDSGISSVASSRGSKAPLKSLTNKMTSVFVRKSSVSAVEGTSSLVENFKQRRPSFLVISAPQPISMAEAYDPMRLQASSSAASYAAKKRPSVFAGIKDHRRESKANKRREELKKTIKMVPLGGTPQAPRKDGEWL</sequence>
<dbReference type="AlphaFoldDB" id="A0A9N8JBH1"/>
<feature type="region of interest" description="Disordered" evidence="1">
    <location>
        <begin position="383"/>
        <end position="425"/>
    </location>
</feature>
<evidence type="ECO:0000313" key="2">
    <source>
        <dbReference type="EMBL" id="CAD0082423.1"/>
    </source>
</evidence>
<proteinExistence type="predicted"/>
<dbReference type="EMBL" id="CAIJEN010000001">
    <property type="protein sequence ID" value="CAD0082423.1"/>
    <property type="molecule type" value="Genomic_DNA"/>
</dbReference>
<organism evidence="2 3">
    <name type="scientific">Aureobasidium vineae</name>
    <dbReference type="NCBI Taxonomy" id="2773715"/>
    <lineage>
        <taxon>Eukaryota</taxon>
        <taxon>Fungi</taxon>
        <taxon>Dikarya</taxon>
        <taxon>Ascomycota</taxon>
        <taxon>Pezizomycotina</taxon>
        <taxon>Dothideomycetes</taxon>
        <taxon>Dothideomycetidae</taxon>
        <taxon>Dothideales</taxon>
        <taxon>Saccotheciaceae</taxon>
        <taxon>Aureobasidium</taxon>
    </lineage>
</organism>
<feature type="compositionally biased region" description="Low complexity" evidence="1">
    <location>
        <begin position="145"/>
        <end position="157"/>
    </location>
</feature>
<feature type="region of interest" description="Disordered" evidence="1">
    <location>
        <begin position="266"/>
        <end position="307"/>
    </location>
</feature>
<dbReference type="Proteomes" id="UP000716446">
    <property type="component" value="Unassembled WGS sequence"/>
</dbReference>
<feature type="compositionally biased region" description="Basic and acidic residues" evidence="1">
    <location>
        <begin position="158"/>
        <end position="173"/>
    </location>
</feature>
<keyword evidence="3" id="KW-1185">Reference proteome</keyword>